<proteinExistence type="predicted"/>
<feature type="domain" description="DUF1468" evidence="2">
    <location>
        <begin position="27"/>
        <end position="166"/>
    </location>
</feature>
<feature type="transmembrane region" description="Helical" evidence="1">
    <location>
        <begin position="27"/>
        <end position="47"/>
    </location>
</feature>
<keyword evidence="4" id="KW-1185">Reference proteome</keyword>
<feature type="transmembrane region" description="Helical" evidence="1">
    <location>
        <begin position="140"/>
        <end position="162"/>
    </location>
</feature>
<keyword evidence="1" id="KW-1133">Transmembrane helix</keyword>
<organism evidence="3 4">
    <name type="scientific">Tessaracoccus rhinocerotis</name>
    <dbReference type="NCBI Taxonomy" id="1689449"/>
    <lineage>
        <taxon>Bacteria</taxon>
        <taxon>Bacillati</taxon>
        <taxon>Actinomycetota</taxon>
        <taxon>Actinomycetes</taxon>
        <taxon>Propionibacteriales</taxon>
        <taxon>Propionibacteriaceae</taxon>
        <taxon>Tessaracoccus</taxon>
    </lineage>
</organism>
<accession>A0A553K078</accession>
<evidence type="ECO:0000259" key="2">
    <source>
        <dbReference type="Pfam" id="PF07331"/>
    </source>
</evidence>
<comment type="caution">
    <text evidence="3">The sequence shown here is derived from an EMBL/GenBank/DDBJ whole genome shotgun (WGS) entry which is preliminary data.</text>
</comment>
<keyword evidence="1" id="KW-0812">Transmembrane</keyword>
<dbReference type="InterPro" id="IPR009936">
    <property type="entry name" value="DUF1468"/>
</dbReference>
<protein>
    <recommendedName>
        <fullName evidence="2">DUF1468 domain-containing protein</fullName>
    </recommendedName>
</protein>
<gene>
    <name evidence="3" type="ORF">FOJ82_08615</name>
</gene>
<dbReference type="RefSeq" id="WP_143938087.1">
    <property type="nucleotide sequence ID" value="NZ_VKKG01000003.1"/>
</dbReference>
<dbReference type="Proteomes" id="UP000317638">
    <property type="component" value="Unassembled WGS sequence"/>
</dbReference>
<keyword evidence="1" id="KW-0472">Membrane</keyword>
<name>A0A553K078_9ACTN</name>
<feature type="transmembrane region" description="Helical" evidence="1">
    <location>
        <begin position="101"/>
        <end position="134"/>
    </location>
</feature>
<dbReference type="AlphaFoldDB" id="A0A553K078"/>
<sequence length="166" mass="17733">MTESEDQPGVADGGSGVAATAPAMEKVAAGVVLGFGVLMLVGARGIALRNETGGIDPRWWPTVIAVGIIASGVWMLANALLGVSIDREVDPSRRRGWTQMLATVGGLAVVLVLWHFGVTFLLLGPLFLVAINWIYGLRKWTSLLLFPAIIATLLYLVFRLLLKVPL</sequence>
<feature type="transmembrane region" description="Helical" evidence="1">
    <location>
        <begin position="59"/>
        <end position="81"/>
    </location>
</feature>
<dbReference type="OrthoDB" id="7950028at2"/>
<evidence type="ECO:0000313" key="3">
    <source>
        <dbReference type="EMBL" id="TRY18111.1"/>
    </source>
</evidence>
<evidence type="ECO:0000256" key="1">
    <source>
        <dbReference type="SAM" id="Phobius"/>
    </source>
</evidence>
<dbReference type="Pfam" id="PF07331">
    <property type="entry name" value="TctB"/>
    <property type="match status" value="1"/>
</dbReference>
<reference evidence="3 4" key="1">
    <citation type="submission" date="2019-07" db="EMBL/GenBank/DDBJ databases">
        <authorList>
            <person name="Zhou L.-Y."/>
        </authorList>
    </citation>
    <scope>NUCLEOTIDE SEQUENCE [LARGE SCALE GENOMIC DNA]</scope>
    <source>
        <strain evidence="3 4">YIM 101269</strain>
    </source>
</reference>
<evidence type="ECO:0000313" key="4">
    <source>
        <dbReference type="Proteomes" id="UP000317638"/>
    </source>
</evidence>
<dbReference type="EMBL" id="VKKG01000003">
    <property type="protein sequence ID" value="TRY18111.1"/>
    <property type="molecule type" value="Genomic_DNA"/>
</dbReference>